<dbReference type="InterPro" id="IPR008271">
    <property type="entry name" value="Ser/Thr_kinase_AS"/>
</dbReference>
<dbReference type="PROSITE" id="PS00108">
    <property type="entry name" value="PROTEIN_KINASE_ST"/>
    <property type="match status" value="1"/>
</dbReference>
<dbReference type="GeneID" id="14493134"/>
<evidence type="ECO:0000256" key="2">
    <source>
        <dbReference type="ARBA" id="ARBA00022741"/>
    </source>
</evidence>
<proteinExistence type="predicted"/>
<dbReference type="AlphaFoldDB" id="I2GV53"/>
<dbReference type="GO" id="GO:0004674">
    <property type="term" value="F:protein serine/threonine kinase activity"/>
    <property type="evidence" value="ECO:0007669"/>
    <property type="project" value="UniProtKB-EC"/>
</dbReference>
<dbReference type="PROSITE" id="PS00018">
    <property type="entry name" value="EF_HAND_1"/>
    <property type="match status" value="1"/>
</dbReference>
<dbReference type="InParanoid" id="I2GV53"/>
<dbReference type="InterPro" id="IPR018247">
    <property type="entry name" value="EF_Hand_1_Ca_BS"/>
</dbReference>
<reference evidence="6 7" key="1">
    <citation type="journal article" date="2011" name="Proc. Natl. Acad. Sci. U.S.A.">
        <title>Evolutionary erosion of yeast sex chromosomes by mating-type switching accidents.</title>
        <authorList>
            <person name="Gordon J.L."/>
            <person name="Armisen D."/>
            <person name="Proux-Wera E."/>
            <person name="Oheigeartaigh S.S."/>
            <person name="Byrne K.P."/>
            <person name="Wolfe K.H."/>
        </authorList>
    </citation>
    <scope>NUCLEOTIDE SEQUENCE [LARGE SCALE GENOMIC DNA]</scope>
    <source>
        <strain evidence="7">ATCC 34711 / CBS 6284 / DSM 70876 / NBRC 10599 / NRRL Y-10934 / UCD 77-7</strain>
    </source>
</reference>
<feature type="domain" description="Protein kinase" evidence="5">
    <location>
        <begin position="12"/>
        <end position="282"/>
    </location>
</feature>
<evidence type="ECO:0000256" key="4">
    <source>
        <dbReference type="PROSITE-ProRule" id="PRU10141"/>
    </source>
</evidence>
<dbReference type="FunFam" id="1.10.510.10:FF:000596">
    <property type="entry name" value="CK1 family protein kinase"/>
    <property type="match status" value="1"/>
</dbReference>
<gene>
    <name evidence="6" type="primary">TBLA0A02040</name>
    <name evidence="6" type="ORF">TBLA_0A02040</name>
</gene>
<dbReference type="SMART" id="SM00220">
    <property type="entry name" value="S_TKc"/>
    <property type="match status" value="1"/>
</dbReference>
<dbReference type="KEGG" id="tbl:TBLA_0A02040"/>
<evidence type="ECO:0000313" key="6">
    <source>
        <dbReference type="EMBL" id="CCH58005.1"/>
    </source>
</evidence>
<evidence type="ECO:0000256" key="1">
    <source>
        <dbReference type="ARBA" id="ARBA00012513"/>
    </source>
</evidence>
<dbReference type="eggNOG" id="KOG1164">
    <property type="taxonomic scope" value="Eukaryota"/>
</dbReference>
<keyword evidence="3 4" id="KW-0067">ATP-binding</keyword>
<dbReference type="CDD" id="cd14016">
    <property type="entry name" value="STKc_CK1"/>
    <property type="match status" value="1"/>
</dbReference>
<dbReference type="SUPFAM" id="SSF56112">
    <property type="entry name" value="Protein kinase-like (PK-like)"/>
    <property type="match status" value="1"/>
</dbReference>
<dbReference type="HOGENOM" id="CLU_467830_0_0_1"/>
<keyword evidence="7" id="KW-1185">Reference proteome</keyword>
<keyword evidence="2 4" id="KW-0547">Nucleotide-binding</keyword>
<dbReference type="InterPro" id="IPR017441">
    <property type="entry name" value="Protein_kinase_ATP_BS"/>
</dbReference>
<name>I2GV53_HENB6</name>
<dbReference type="OrthoDB" id="5800476at2759"/>
<protein>
    <recommendedName>
        <fullName evidence="1">non-specific serine/threonine protein kinase</fullName>
        <ecNumber evidence="1">2.7.11.1</ecNumber>
    </recommendedName>
</protein>
<dbReference type="PROSITE" id="PS00107">
    <property type="entry name" value="PROTEIN_KINASE_ATP"/>
    <property type="match status" value="1"/>
</dbReference>
<evidence type="ECO:0000313" key="7">
    <source>
        <dbReference type="Proteomes" id="UP000002866"/>
    </source>
</evidence>
<dbReference type="PROSITE" id="PS50011">
    <property type="entry name" value="PROTEIN_KINASE_DOM"/>
    <property type="match status" value="1"/>
</dbReference>
<dbReference type="STRING" id="1071380.I2GV53"/>
<dbReference type="EMBL" id="HE806316">
    <property type="protein sequence ID" value="CCH58005.1"/>
    <property type="molecule type" value="Genomic_DNA"/>
</dbReference>
<organism evidence="6 7">
    <name type="scientific">Henningerozyma blattae (strain ATCC 34711 / CBS 6284 / DSM 70876 / NBRC 10599 / NRRL Y-10934 / UCD 77-7)</name>
    <name type="common">Yeast</name>
    <name type="synonym">Tetrapisispora blattae</name>
    <dbReference type="NCBI Taxonomy" id="1071380"/>
    <lineage>
        <taxon>Eukaryota</taxon>
        <taxon>Fungi</taxon>
        <taxon>Dikarya</taxon>
        <taxon>Ascomycota</taxon>
        <taxon>Saccharomycotina</taxon>
        <taxon>Saccharomycetes</taxon>
        <taxon>Saccharomycetales</taxon>
        <taxon>Saccharomycetaceae</taxon>
        <taxon>Henningerozyma</taxon>
    </lineage>
</organism>
<accession>I2GV53</accession>
<dbReference type="Proteomes" id="UP000002866">
    <property type="component" value="Chromosome 1"/>
</dbReference>
<sequence>MPGIESIIGNKYKIGRKIGNGSFGEIHHAVDLETNESVAVKLEPIRAKNPQLEYESKIYQDLQGTIGIPTLKWFGMWETAECNCMVIDLLGESLEGILTNCERKLSFKTIIQIGIQMLSRIENLHTKNYIHRDIKPDNFLIGNNKTSNIIYMIDFGLTKKYMVPNEDGKLTHIPFKSGKSLTGTARYASINTHIGIEQARRDDLESIGYVLVYLCKGKLPWQGLKGTTKKEKYNEILNKKRSISSEELCKGLPQEFEEYISYCKQLLFNEKPDYQYIKQIFFNLLNRFNYSIDHMFDWILIKKAKIFLINYFEKTNKNYQLQLQSQQQFSKEKTNKNFKNEKKIYKRDHNKNYFFENNNESTNSIPSCTTSSNSMNINMAMGMKNYSLVNKKRLKELTSFENIRRFLILKFPEKFHYYDKNTEGFLQIEELVDVTKDLDMDERGLPTYEEVESFRLIEKMGIDKPHENGLQSTQISEINNINEDYYSITEKDEKLLVENSTLLCFDFQDKFKIKSRHSSRNTKLFEPKRWKQEKERDRERQATKDAIMEVIEAKSNGLQRQWIKGLGGPETKLEMGDIIHNSR</sequence>
<evidence type="ECO:0000256" key="3">
    <source>
        <dbReference type="ARBA" id="ARBA00022840"/>
    </source>
</evidence>
<feature type="binding site" evidence="4">
    <location>
        <position position="41"/>
    </location>
    <ligand>
        <name>ATP</name>
        <dbReference type="ChEBI" id="CHEBI:30616"/>
    </ligand>
</feature>
<dbReference type="InterPro" id="IPR000719">
    <property type="entry name" value="Prot_kinase_dom"/>
</dbReference>
<dbReference type="InterPro" id="IPR011009">
    <property type="entry name" value="Kinase-like_dom_sf"/>
</dbReference>
<dbReference type="RefSeq" id="XP_004177524.1">
    <property type="nucleotide sequence ID" value="XM_004177476.1"/>
</dbReference>
<evidence type="ECO:0000259" key="5">
    <source>
        <dbReference type="PROSITE" id="PS50011"/>
    </source>
</evidence>
<dbReference type="InterPro" id="IPR050235">
    <property type="entry name" value="CK1_Ser-Thr_kinase"/>
</dbReference>
<dbReference type="Gene3D" id="1.10.510.10">
    <property type="entry name" value="Transferase(Phosphotransferase) domain 1"/>
    <property type="match status" value="1"/>
</dbReference>
<dbReference type="PANTHER" id="PTHR11909">
    <property type="entry name" value="CASEIN KINASE-RELATED"/>
    <property type="match status" value="1"/>
</dbReference>
<dbReference type="Pfam" id="PF00069">
    <property type="entry name" value="Pkinase"/>
    <property type="match status" value="1"/>
</dbReference>
<dbReference type="GO" id="GO:0005524">
    <property type="term" value="F:ATP binding"/>
    <property type="evidence" value="ECO:0007669"/>
    <property type="project" value="UniProtKB-UniRule"/>
</dbReference>
<dbReference type="EC" id="2.7.11.1" evidence="1"/>